<gene>
    <name evidence="2" type="ORF">RND81_10G036800</name>
</gene>
<dbReference type="SMART" id="SM00791">
    <property type="entry name" value="Agglutinin"/>
    <property type="match status" value="2"/>
</dbReference>
<dbReference type="PANTHER" id="PTHR39244:SF5">
    <property type="entry name" value="NATTERIN-3-LIKE"/>
    <property type="match status" value="1"/>
</dbReference>
<reference evidence="2" key="1">
    <citation type="submission" date="2024-03" db="EMBL/GenBank/DDBJ databases">
        <title>WGS assembly of Saponaria officinalis var. Norfolk2.</title>
        <authorList>
            <person name="Jenkins J."/>
            <person name="Shu S."/>
            <person name="Grimwood J."/>
            <person name="Barry K."/>
            <person name="Goodstein D."/>
            <person name="Schmutz J."/>
            <person name="Leebens-Mack J."/>
            <person name="Osbourn A."/>
        </authorList>
    </citation>
    <scope>NUCLEOTIDE SEQUENCE [LARGE SCALE GENOMIC DNA]</scope>
    <source>
        <strain evidence="2">JIC</strain>
    </source>
</reference>
<organism evidence="2 3">
    <name type="scientific">Saponaria officinalis</name>
    <name type="common">Common soapwort</name>
    <name type="synonym">Lychnis saponaria</name>
    <dbReference type="NCBI Taxonomy" id="3572"/>
    <lineage>
        <taxon>Eukaryota</taxon>
        <taxon>Viridiplantae</taxon>
        <taxon>Streptophyta</taxon>
        <taxon>Embryophyta</taxon>
        <taxon>Tracheophyta</taxon>
        <taxon>Spermatophyta</taxon>
        <taxon>Magnoliopsida</taxon>
        <taxon>eudicotyledons</taxon>
        <taxon>Gunneridae</taxon>
        <taxon>Pentapetalae</taxon>
        <taxon>Caryophyllales</taxon>
        <taxon>Caryophyllaceae</taxon>
        <taxon>Caryophylleae</taxon>
        <taxon>Saponaria</taxon>
    </lineage>
</organism>
<dbReference type="Proteomes" id="UP001443914">
    <property type="component" value="Unassembled WGS sequence"/>
</dbReference>
<sequence>MALPTIVCLKSELNNKYLRYRAEDVQTHGLLQFSAENPMDSLSQFEVVTSTIGSGDLVHLKSRYTDKFLVRWSPNHYWITASADKPNEDQTNWACTLFKPSFILDSDTKKARLLHVQLGHYACLWQIGAPFDSCLFAGSKDIAPDSRDIVSVTNWSSILKLPNNVAFKGDNGRYLGAFVENETPYLQFSYDDPNDPKVAQEVFSNSDGTILIKSKYYGKFWRIAQGDWIVADVVQPSPNSAGAMFRVNVVDIGVVALLNMSKTWYCKRYTIADARQNVLNAATQSADEFALLQVEDLGDL</sequence>
<evidence type="ECO:0000259" key="1">
    <source>
        <dbReference type="SMART" id="SM00791"/>
    </source>
</evidence>
<dbReference type="CDD" id="cd00257">
    <property type="entry name" value="beta-trefoil_FSCN-like"/>
    <property type="match status" value="1"/>
</dbReference>
<evidence type="ECO:0000313" key="3">
    <source>
        <dbReference type="Proteomes" id="UP001443914"/>
    </source>
</evidence>
<dbReference type="InterPro" id="IPR036242">
    <property type="entry name" value="Agglutinin_dom_sf"/>
</dbReference>
<proteinExistence type="predicted"/>
<keyword evidence="3" id="KW-1185">Reference proteome</keyword>
<dbReference type="PANTHER" id="PTHR39244">
    <property type="entry name" value="NATTERIN-4"/>
    <property type="match status" value="1"/>
</dbReference>
<dbReference type="Pfam" id="PF07468">
    <property type="entry name" value="Agglutinin"/>
    <property type="match status" value="2"/>
</dbReference>
<dbReference type="SUPFAM" id="SSF50382">
    <property type="entry name" value="Agglutinin"/>
    <property type="match status" value="2"/>
</dbReference>
<accession>A0AAW1I022</accession>
<dbReference type="InterPro" id="IPR008998">
    <property type="entry name" value="Agglutinin"/>
</dbReference>
<name>A0AAW1I022_SAPOF</name>
<dbReference type="EMBL" id="JBDFQZ010000010">
    <property type="protein sequence ID" value="KAK9681918.1"/>
    <property type="molecule type" value="Genomic_DNA"/>
</dbReference>
<evidence type="ECO:0000313" key="2">
    <source>
        <dbReference type="EMBL" id="KAK9681918.1"/>
    </source>
</evidence>
<protein>
    <recommendedName>
        <fullName evidence="1">Agglutinin domain-containing protein</fullName>
    </recommendedName>
</protein>
<comment type="caution">
    <text evidence="2">The sequence shown here is derived from an EMBL/GenBank/DDBJ whole genome shotgun (WGS) entry which is preliminary data.</text>
</comment>
<feature type="domain" description="Agglutinin" evidence="1">
    <location>
        <begin position="1"/>
        <end position="154"/>
    </location>
</feature>
<dbReference type="InterPro" id="IPR053237">
    <property type="entry name" value="Natterin_C"/>
</dbReference>
<dbReference type="AlphaFoldDB" id="A0AAW1I022"/>
<feature type="domain" description="Agglutinin" evidence="1">
    <location>
        <begin position="159"/>
        <end position="296"/>
    </location>
</feature>
<dbReference type="Gene3D" id="2.80.10.50">
    <property type="match status" value="2"/>
</dbReference>